<feature type="compositionally biased region" description="Basic and acidic residues" evidence="1">
    <location>
        <begin position="35"/>
        <end position="47"/>
    </location>
</feature>
<reference evidence="3" key="1">
    <citation type="journal article" date="2023" name="Genome Biol. Evol.">
        <title>First Whole Genome Sequence and Flow Cytometry Genome Size Data for the Lichen-Forming Fungus Ramalina farinacea (Ascomycota).</title>
        <authorList>
            <person name="Llewellyn T."/>
            <person name="Mian S."/>
            <person name="Hill R."/>
            <person name="Leitch I.J."/>
            <person name="Gaya E."/>
        </authorList>
    </citation>
    <scope>NUCLEOTIDE SEQUENCE</scope>
    <source>
        <strain evidence="3">LIQ254RAFAR</strain>
    </source>
</reference>
<keyword evidence="4" id="KW-1185">Reference proteome</keyword>
<feature type="region of interest" description="Disordered" evidence="1">
    <location>
        <begin position="1"/>
        <end position="47"/>
    </location>
</feature>
<evidence type="ECO:0000259" key="2">
    <source>
        <dbReference type="Pfam" id="PF07000"/>
    </source>
</evidence>
<dbReference type="Proteomes" id="UP001161017">
    <property type="component" value="Unassembled WGS sequence"/>
</dbReference>
<dbReference type="InterPro" id="IPR010733">
    <property type="entry name" value="DUF1308"/>
</dbReference>
<accession>A0AA43TV93</accession>
<dbReference type="PANTHER" id="PTHR13379:SF0">
    <property type="entry name" value="UPF0415 PROTEIN C7ORF25"/>
    <property type="match status" value="1"/>
</dbReference>
<feature type="domain" description="DUF1308" evidence="2">
    <location>
        <begin position="146"/>
        <end position="236"/>
    </location>
</feature>
<evidence type="ECO:0000256" key="1">
    <source>
        <dbReference type="SAM" id="MobiDB-lite"/>
    </source>
</evidence>
<comment type="caution">
    <text evidence="3">The sequence shown here is derived from an EMBL/GenBank/DDBJ whole genome shotgun (WGS) entry which is preliminary data.</text>
</comment>
<sequence>MSEQRLSLELAKAQWEAADSSDEASDEDESGGSVVDRRVKDPKDMSRGDAVDRVELVRMAYDLRRASQAHRIHYAHPRVTFVLPKVPNPPPESLSLLLDRIRSTGAIVELGSDPIKRSNPYTSSSSVAEIFPRLLPARHPPLTETLNVDCTILLALVSDLSHITDHPIEPDYNVAIKRQIELESREHLLPASLWPGMAGRKLISTEEAVNRMWEIVDTIATPSERARTELITNQRKPAGDLSLLAEMQQYSDYPLPSNLCLPIVIVPGTKQSEIETAVKEGRLPEVSRQVASELSDINRSVFMYGWLHNHTTISSNRTVAKTVEGIIEKHGKEEDGGPVIWLSEPARSLLGKEKERRK</sequence>
<dbReference type="AlphaFoldDB" id="A0AA43TV93"/>
<protein>
    <recommendedName>
        <fullName evidence="2">DUF1308 domain-containing protein</fullName>
    </recommendedName>
</protein>
<gene>
    <name evidence="3" type="ORF">OHK93_008611</name>
</gene>
<organism evidence="3 4">
    <name type="scientific">Ramalina farinacea</name>
    <dbReference type="NCBI Taxonomy" id="258253"/>
    <lineage>
        <taxon>Eukaryota</taxon>
        <taxon>Fungi</taxon>
        <taxon>Dikarya</taxon>
        <taxon>Ascomycota</taxon>
        <taxon>Pezizomycotina</taxon>
        <taxon>Lecanoromycetes</taxon>
        <taxon>OSLEUM clade</taxon>
        <taxon>Lecanoromycetidae</taxon>
        <taxon>Lecanorales</taxon>
        <taxon>Lecanorineae</taxon>
        <taxon>Ramalinaceae</taxon>
        <taxon>Ramalina</taxon>
    </lineage>
</organism>
<name>A0AA43TV93_9LECA</name>
<dbReference type="Pfam" id="PF07000">
    <property type="entry name" value="DUF1308"/>
    <property type="match status" value="1"/>
</dbReference>
<proteinExistence type="predicted"/>
<dbReference type="PANTHER" id="PTHR13379">
    <property type="entry name" value="UNCHARACTERIZED DUF1308"/>
    <property type="match status" value="1"/>
</dbReference>
<evidence type="ECO:0000313" key="4">
    <source>
        <dbReference type="Proteomes" id="UP001161017"/>
    </source>
</evidence>
<evidence type="ECO:0000313" key="3">
    <source>
        <dbReference type="EMBL" id="MDI1489333.1"/>
    </source>
</evidence>
<dbReference type="EMBL" id="JAPUFD010000009">
    <property type="protein sequence ID" value="MDI1489333.1"/>
    <property type="molecule type" value="Genomic_DNA"/>
</dbReference>
<feature type="compositionally biased region" description="Acidic residues" evidence="1">
    <location>
        <begin position="19"/>
        <end position="30"/>
    </location>
</feature>